<dbReference type="EC" id="2.7.13.3" evidence="3"/>
<keyword evidence="4" id="KW-0597">Phosphoprotein</keyword>
<dbReference type="InterPro" id="IPR005467">
    <property type="entry name" value="His_kinase_dom"/>
</dbReference>
<evidence type="ECO:0000313" key="14">
    <source>
        <dbReference type="EMBL" id="RZF64807.1"/>
    </source>
</evidence>
<dbReference type="GO" id="GO:0005886">
    <property type="term" value="C:plasma membrane"/>
    <property type="evidence" value="ECO:0007669"/>
    <property type="project" value="TreeGrafter"/>
</dbReference>
<evidence type="ECO:0000256" key="8">
    <source>
        <dbReference type="ARBA" id="ARBA00022989"/>
    </source>
</evidence>
<dbReference type="EMBL" id="SGIS01000011">
    <property type="protein sequence ID" value="RZF64807.1"/>
    <property type="molecule type" value="Genomic_DNA"/>
</dbReference>
<dbReference type="PANTHER" id="PTHR45436:SF8">
    <property type="entry name" value="HISTIDINE KINASE"/>
    <property type="match status" value="1"/>
</dbReference>
<evidence type="ECO:0000256" key="7">
    <source>
        <dbReference type="ARBA" id="ARBA00022777"/>
    </source>
</evidence>
<gene>
    <name evidence="14" type="ORF">EWE75_09325</name>
</gene>
<dbReference type="Gene3D" id="6.10.340.10">
    <property type="match status" value="1"/>
</dbReference>
<reference evidence="14 15" key="1">
    <citation type="submission" date="2019-02" db="EMBL/GenBank/DDBJ databases">
        <authorList>
            <person name="Li Y."/>
        </authorList>
    </citation>
    <scope>NUCLEOTIDE SEQUENCE [LARGE SCALE GENOMIC DNA]</scope>
    <source>
        <strain evidence="14 15">3-7</strain>
    </source>
</reference>
<dbReference type="SUPFAM" id="SSF47384">
    <property type="entry name" value="Homodimeric domain of signal transducing histidine kinase"/>
    <property type="match status" value="1"/>
</dbReference>
<evidence type="ECO:0000256" key="10">
    <source>
        <dbReference type="ARBA" id="ARBA00023136"/>
    </source>
</evidence>
<evidence type="ECO:0000259" key="13">
    <source>
        <dbReference type="PROSITE" id="PS50885"/>
    </source>
</evidence>
<keyword evidence="6 11" id="KW-0812">Transmembrane</keyword>
<dbReference type="PANTHER" id="PTHR45436">
    <property type="entry name" value="SENSOR HISTIDINE KINASE YKOH"/>
    <property type="match status" value="1"/>
</dbReference>
<evidence type="ECO:0000256" key="5">
    <source>
        <dbReference type="ARBA" id="ARBA00022679"/>
    </source>
</evidence>
<evidence type="ECO:0000256" key="1">
    <source>
        <dbReference type="ARBA" id="ARBA00000085"/>
    </source>
</evidence>
<dbReference type="InterPro" id="IPR036097">
    <property type="entry name" value="HisK_dim/P_sf"/>
</dbReference>
<dbReference type="InterPro" id="IPR003661">
    <property type="entry name" value="HisK_dim/P_dom"/>
</dbReference>
<evidence type="ECO:0000256" key="4">
    <source>
        <dbReference type="ARBA" id="ARBA00022553"/>
    </source>
</evidence>
<evidence type="ECO:0000256" key="9">
    <source>
        <dbReference type="ARBA" id="ARBA00023012"/>
    </source>
</evidence>
<evidence type="ECO:0000313" key="15">
    <source>
        <dbReference type="Proteomes" id="UP000292085"/>
    </source>
</evidence>
<dbReference type="AlphaFoldDB" id="A0A4Q6Y5U8"/>
<dbReference type="InterPro" id="IPR003594">
    <property type="entry name" value="HATPase_dom"/>
</dbReference>
<keyword evidence="15" id="KW-1185">Reference proteome</keyword>
<dbReference type="Proteomes" id="UP000292085">
    <property type="component" value="Unassembled WGS sequence"/>
</dbReference>
<dbReference type="CDD" id="cd00075">
    <property type="entry name" value="HATPase"/>
    <property type="match status" value="1"/>
</dbReference>
<dbReference type="PROSITE" id="PS50109">
    <property type="entry name" value="HIS_KIN"/>
    <property type="match status" value="1"/>
</dbReference>
<accession>A0A4Q6Y5U8</accession>
<feature type="domain" description="HAMP" evidence="13">
    <location>
        <begin position="202"/>
        <end position="256"/>
    </location>
</feature>
<dbReference type="PRINTS" id="PR00344">
    <property type="entry name" value="BCTRLSENSOR"/>
</dbReference>
<keyword evidence="8 11" id="KW-1133">Transmembrane helix</keyword>
<dbReference type="InterPro" id="IPR050428">
    <property type="entry name" value="TCS_sensor_his_kinase"/>
</dbReference>
<dbReference type="SUPFAM" id="SSF55874">
    <property type="entry name" value="ATPase domain of HSP90 chaperone/DNA topoisomerase II/histidine kinase"/>
    <property type="match status" value="1"/>
</dbReference>
<sequence length="474" mass="50918">MASARRSCIPCAVPDIDSLPTVKRPFRLTVTARIALLAIALALISNLVLVAFVWRQIHDDSIDALRRDTIEQSDALVSVWRSGGMPALSRAIAEARAPGDISLILAVVDGGGVRRIGVGPRDITLVGAPEPTTFRIGTLGGARPWSEREAGYAVRRIGMDFLISGRLLDDWEQEQRGIEQAMVAATLLSLVLGILVGLAVTRYVGHRLNEVSDVIEGVAAGDLTRRVGGLAGGQDAFDRLASRLNAMLDKVERLMTELRVVTDGFAHDLRSPLARLRSKAEAAVLHSDPEQREAAMSGLLVETDLVMRMLTTLIEISRAESLSRDRFTSVDPAALVEEIAELYAPVVEDAGMAFTTAIEGDGARVILHRELMIQAITNLIDNALRHAGAGGAVTLRLIPDEGWLRFQVEDRGPGIAEADRAQALRRFGRLDRARTTPGAGLGMALVEAVARLHGGRLELGDNAPGLIVAIVVPL</sequence>
<keyword evidence="7 14" id="KW-0418">Kinase</keyword>
<proteinExistence type="predicted"/>
<evidence type="ECO:0000259" key="12">
    <source>
        <dbReference type="PROSITE" id="PS50109"/>
    </source>
</evidence>
<comment type="subcellular location">
    <subcellularLocation>
        <location evidence="2">Membrane</location>
    </subcellularLocation>
</comment>
<evidence type="ECO:0000256" key="11">
    <source>
        <dbReference type="SAM" id="Phobius"/>
    </source>
</evidence>
<dbReference type="Gene3D" id="3.30.565.10">
    <property type="entry name" value="Histidine kinase-like ATPase, C-terminal domain"/>
    <property type="match status" value="1"/>
</dbReference>
<dbReference type="SMART" id="SM00387">
    <property type="entry name" value="HATPase_c"/>
    <property type="match status" value="1"/>
</dbReference>
<dbReference type="InterPro" id="IPR036890">
    <property type="entry name" value="HATPase_C_sf"/>
</dbReference>
<dbReference type="GO" id="GO:0000155">
    <property type="term" value="F:phosphorelay sensor kinase activity"/>
    <property type="evidence" value="ECO:0007669"/>
    <property type="project" value="InterPro"/>
</dbReference>
<feature type="domain" description="Histidine kinase" evidence="12">
    <location>
        <begin position="264"/>
        <end position="474"/>
    </location>
</feature>
<dbReference type="Pfam" id="PF02518">
    <property type="entry name" value="HATPase_c"/>
    <property type="match status" value="1"/>
</dbReference>
<feature type="transmembrane region" description="Helical" evidence="11">
    <location>
        <begin position="34"/>
        <end position="54"/>
    </location>
</feature>
<protein>
    <recommendedName>
        <fullName evidence="3">histidine kinase</fullName>
        <ecNumber evidence="3">2.7.13.3</ecNumber>
    </recommendedName>
</protein>
<evidence type="ECO:0000256" key="2">
    <source>
        <dbReference type="ARBA" id="ARBA00004370"/>
    </source>
</evidence>
<keyword evidence="9" id="KW-0902">Two-component regulatory system</keyword>
<evidence type="ECO:0000256" key="6">
    <source>
        <dbReference type="ARBA" id="ARBA00022692"/>
    </source>
</evidence>
<evidence type="ECO:0000256" key="3">
    <source>
        <dbReference type="ARBA" id="ARBA00012438"/>
    </source>
</evidence>
<dbReference type="OrthoDB" id="9815202at2"/>
<organism evidence="14 15">
    <name type="scientific">Sphingomonas populi</name>
    <dbReference type="NCBI Taxonomy" id="2484750"/>
    <lineage>
        <taxon>Bacteria</taxon>
        <taxon>Pseudomonadati</taxon>
        <taxon>Pseudomonadota</taxon>
        <taxon>Alphaproteobacteria</taxon>
        <taxon>Sphingomonadales</taxon>
        <taxon>Sphingomonadaceae</taxon>
        <taxon>Sphingomonas</taxon>
    </lineage>
</organism>
<dbReference type="SMART" id="SM00304">
    <property type="entry name" value="HAMP"/>
    <property type="match status" value="1"/>
</dbReference>
<keyword evidence="5" id="KW-0808">Transferase</keyword>
<comment type="caution">
    <text evidence="14">The sequence shown here is derived from an EMBL/GenBank/DDBJ whole genome shotgun (WGS) entry which is preliminary data.</text>
</comment>
<dbReference type="SMART" id="SM00388">
    <property type="entry name" value="HisKA"/>
    <property type="match status" value="1"/>
</dbReference>
<dbReference type="PROSITE" id="PS50885">
    <property type="entry name" value="HAMP"/>
    <property type="match status" value="1"/>
</dbReference>
<dbReference type="InterPro" id="IPR004358">
    <property type="entry name" value="Sig_transdc_His_kin-like_C"/>
</dbReference>
<dbReference type="InterPro" id="IPR003660">
    <property type="entry name" value="HAMP_dom"/>
</dbReference>
<keyword evidence="10 11" id="KW-0472">Membrane</keyword>
<comment type="catalytic activity">
    <reaction evidence="1">
        <text>ATP + protein L-histidine = ADP + protein N-phospho-L-histidine.</text>
        <dbReference type="EC" id="2.7.13.3"/>
    </reaction>
</comment>
<name>A0A4Q6Y5U8_9SPHN</name>